<proteinExistence type="predicted"/>
<organism evidence="1 2">
    <name type="scientific">Bacillus mycoides</name>
    <dbReference type="NCBI Taxonomy" id="1405"/>
    <lineage>
        <taxon>Bacteria</taxon>
        <taxon>Bacillati</taxon>
        <taxon>Bacillota</taxon>
        <taxon>Bacilli</taxon>
        <taxon>Bacillales</taxon>
        <taxon>Bacillaceae</taxon>
        <taxon>Bacillus</taxon>
        <taxon>Bacillus cereus group</taxon>
    </lineage>
</organism>
<dbReference type="EMBL" id="MUAI01000030">
    <property type="protein sequence ID" value="OOR04020.1"/>
    <property type="molecule type" value="Genomic_DNA"/>
</dbReference>
<comment type="caution">
    <text evidence="1">The sequence shown here is derived from an EMBL/GenBank/DDBJ whole genome shotgun (WGS) entry which is preliminary data.</text>
</comment>
<name>A0A1S9T263_BACMY</name>
<sequence length="167" mass="19254">MKTVQLLKSEEFEIGTTDKNGHKLRQSDFVVTQDDFEGISICQILYNSIAKEFVAMSDSNWWIPYHDLSVATERLNHVIAKEFLGLEKCGTYWGKNRTPFIRTPIEYFNPVEESTFILEKLGRQYDDLLSVKENGCWYLTVNKKIYSEKRLGVAACLAAIDTVRSNK</sequence>
<evidence type="ECO:0000313" key="2">
    <source>
        <dbReference type="Proteomes" id="UP000190696"/>
    </source>
</evidence>
<dbReference type="AlphaFoldDB" id="A0A1S9T263"/>
<accession>A0A1S9T263</accession>
<gene>
    <name evidence="1" type="ORF">BW900_24345</name>
</gene>
<reference evidence="1 2" key="1">
    <citation type="submission" date="2017-01" db="EMBL/GenBank/DDBJ databases">
        <title>Bacillus cereus isolates.</title>
        <authorList>
            <person name="Beno S.M."/>
        </authorList>
    </citation>
    <scope>NUCLEOTIDE SEQUENCE [LARGE SCALE GENOMIC DNA]</scope>
    <source>
        <strain evidence="1 2">FSL W7-1108</strain>
    </source>
</reference>
<dbReference type="RefSeq" id="WP_078176937.1">
    <property type="nucleotide sequence ID" value="NZ_MUAI01000030.1"/>
</dbReference>
<protein>
    <recommendedName>
        <fullName evidence="3">Phage ABA sandwich domain-containing protein</fullName>
    </recommendedName>
</protein>
<evidence type="ECO:0008006" key="3">
    <source>
        <dbReference type="Google" id="ProtNLM"/>
    </source>
</evidence>
<dbReference type="Proteomes" id="UP000190696">
    <property type="component" value="Unassembled WGS sequence"/>
</dbReference>
<evidence type="ECO:0000313" key="1">
    <source>
        <dbReference type="EMBL" id="OOR04020.1"/>
    </source>
</evidence>